<evidence type="ECO:0000259" key="3">
    <source>
        <dbReference type="SMART" id="SM00978"/>
    </source>
</evidence>
<dbReference type="SMART" id="SM00978">
    <property type="entry name" value="Tim44"/>
    <property type="match status" value="1"/>
</dbReference>
<keyword evidence="2" id="KW-1133">Transmembrane helix</keyword>
<gene>
    <name evidence="4" type="ORF">E3D00_08395</name>
</gene>
<dbReference type="SUPFAM" id="SSF54427">
    <property type="entry name" value="NTF2-like"/>
    <property type="match status" value="1"/>
</dbReference>
<keyword evidence="5" id="KW-1185">Reference proteome</keyword>
<proteinExistence type="predicted"/>
<dbReference type="AlphaFoldDB" id="A0A4Y6UIX5"/>
<protein>
    <submittedName>
        <fullName evidence="4">Tim44 domain-containing protein</fullName>
    </submittedName>
</protein>
<evidence type="ECO:0000256" key="2">
    <source>
        <dbReference type="SAM" id="Phobius"/>
    </source>
</evidence>
<accession>A0A4Y6UIX5</accession>
<reference evidence="4 5" key="1">
    <citation type="submission" date="2019-03" db="EMBL/GenBank/DDBJ databases">
        <title>The complete genome sequence of Swingsia samuiensis NBRC107927(T).</title>
        <authorList>
            <person name="Chua K.-O."/>
            <person name="Chan K.-G."/>
            <person name="See-Too W.-S."/>
        </authorList>
    </citation>
    <scope>NUCLEOTIDE SEQUENCE [LARGE SCALE GENOMIC DNA]</scope>
    <source>
        <strain evidence="4 5">AH83</strain>
    </source>
</reference>
<dbReference type="Pfam" id="PF04280">
    <property type="entry name" value="Tim44"/>
    <property type="match status" value="1"/>
</dbReference>
<sequence>MPADGNHPVNNMIHNVPWDIVVLAILAIALAFRLYQVLGRKVGMQGVRQQRPLKENLGNPISSRTAPPPLPNTQQDSASEVFEQAQYEIPSAATRVGAVMVEFGQRTSTAFLPDAFLKNVEVAFRQVIPAFASGDLDVLGKFLTSDTEQAFKLAIEKRREAGEKQQSEIKKIDSLAILDASLRQDEQAGWIGQIEVRITSHQINLLTTVDDVPVQGTDAVTEFHDLWLFERKFDSSDSSWRLAASRPA</sequence>
<dbReference type="Gene3D" id="3.10.450.240">
    <property type="match status" value="1"/>
</dbReference>
<evidence type="ECO:0000313" key="5">
    <source>
        <dbReference type="Proteomes" id="UP000316313"/>
    </source>
</evidence>
<dbReference type="InterPro" id="IPR007379">
    <property type="entry name" value="Tim44-like_dom"/>
</dbReference>
<evidence type="ECO:0000313" key="4">
    <source>
        <dbReference type="EMBL" id="QDH17579.1"/>
    </source>
</evidence>
<feature type="region of interest" description="Disordered" evidence="1">
    <location>
        <begin position="49"/>
        <end position="77"/>
    </location>
</feature>
<keyword evidence="2" id="KW-0472">Membrane</keyword>
<organism evidence="4 5">
    <name type="scientific">Swingsia samuiensis</name>
    <dbReference type="NCBI Taxonomy" id="1293412"/>
    <lineage>
        <taxon>Bacteria</taxon>
        <taxon>Pseudomonadati</taxon>
        <taxon>Pseudomonadota</taxon>
        <taxon>Alphaproteobacteria</taxon>
        <taxon>Acetobacterales</taxon>
        <taxon>Acetobacteraceae</taxon>
        <taxon>Swingsia</taxon>
    </lineage>
</organism>
<dbReference type="RefSeq" id="WP_141461661.1">
    <property type="nucleotide sequence ID" value="NZ_CP038141.1"/>
</dbReference>
<dbReference type="KEGG" id="ssam:E3D00_08395"/>
<feature type="transmembrane region" description="Helical" evidence="2">
    <location>
        <begin position="20"/>
        <end position="38"/>
    </location>
</feature>
<name>A0A4Y6UIX5_9PROT</name>
<dbReference type="Proteomes" id="UP000316313">
    <property type="component" value="Chromosome"/>
</dbReference>
<dbReference type="OrthoDB" id="9798618at2"/>
<feature type="domain" description="Tim44-like" evidence="3">
    <location>
        <begin position="96"/>
        <end position="247"/>
    </location>
</feature>
<dbReference type="EMBL" id="CP038141">
    <property type="protein sequence ID" value="QDH17579.1"/>
    <property type="molecule type" value="Genomic_DNA"/>
</dbReference>
<dbReference type="InterPro" id="IPR032710">
    <property type="entry name" value="NTF2-like_dom_sf"/>
</dbReference>
<dbReference type="NCBIfam" id="NF033779">
    <property type="entry name" value="Tim44_TimA_adap"/>
    <property type="match status" value="1"/>
</dbReference>
<keyword evidence="2" id="KW-0812">Transmembrane</keyword>
<evidence type="ECO:0000256" key="1">
    <source>
        <dbReference type="SAM" id="MobiDB-lite"/>
    </source>
</evidence>